<keyword evidence="3" id="KW-1185">Reference proteome</keyword>
<accession>A0A974GWA7</accession>
<protein>
    <submittedName>
        <fullName evidence="2">DUF5305 domain-containing protein</fullName>
    </submittedName>
</protein>
<dbReference type="Pfam" id="PF17231">
    <property type="entry name" value="DUF5305"/>
    <property type="match status" value="1"/>
</dbReference>
<feature type="transmembrane region" description="Helical" evidence="1">
    <location>
        <begin position="12"/>
        <end position="29"/>
    </location>
</feature>
<feature type="transmembrane region" description="Helical" evidence="1">
    <location>
        <begin position="238"/>
        <end position="261"/>
    </location>
</feature>
<reference evidence="2" key="1">
    <citation type="submission" date="2020-07" db="EMBL/GenBank/DDBJ databases">
        <title>Genomic analysis of a strain of Sedimentibacter Hydroxybenzoicus DSM7310.</title>
        <authorList>
            <person name="Ma S."/>
        </authorList>
    </citation>
    <scope>NUCLEOTIDE SEQUENCE</scope>
    <source>
        <strain evidence="2">DSM 7310</strain>
    </source>
</reference>
<proteinExistence type="predicted"/>
<dbReference type="Proteomes" id="UP000611629">
    <property type="component" value="Unassembled WGS sequence"/>
</dbReference>
<evidence type="ECO:0000313" key="2">
    <source>
        <dbReference type="EMBL" id="NYB74274.1"/>
    </source>
</evidence>
<name>A0A974GWA7_SEDHY</name>
<dbReference type="RefSeq" id="WP_179237978.1">
    <property type="nucleotide sequence ID" value="NZ_JACBNQ010000008.1"/>
</dbReference>
<sequence>MKFKIKKKIRLGLIAITVISIMIFAYLVYNEAYNPGFEEKKIPSYSYDNKGSINYEIYLKPNNLYTEDKLGEGKLYITEFVDYIDTDLKYEFTGERDAEINGNYDITAKVKGYMGDGEKITNIWEKDFPIKQVKEFNNKDGKVSINEKVNLNIDEYNLFVQDIKEASKINCQASLTLSMNVNLEGTTDKGSIEEIMSPSITIPLDVQMFEITGNNIIDKPAAIEETVDEPLPVNKSRIIGYAVILAVFVIALIILIFFTAVSPVKDSLEKALGKIFKKHGERLVALDSDIDIQDAITVKTINDLVKISDEIGKPILYKYSDDYKEINKFYVSNEDEAFVFSLEYLIDVEQIEETENTSSDNTIA</sequence>
<evidence type="ECO:0000256" key="1">
    <source>
        <dbReference type="SAM" id="Phobius"/>
    </source>
</evidence>
<keyword evidence="1" id="KW-0472">Membrane</keyword>
<keyword evidence="1" id="KW-1133">Transmembrane helix</keyword>
<dbReference type="EMBL" id="JACBNQ010000008">
    <property type="protein sequence ID" value="NYB74274.1"/>
    <property type="molecule type" value="Genomic_DNA"/>
</dbReference>
<dbReference type="AlphaFoldDB" id="A0A974GWA7"/>
<dbReference type="InterPro" id="IPR035185">
    <property type="entry name" value="DUF5305"/>
</dbReference>
<evidence type="ECO:0000313" key="3">
    <source>
        <dbReference type="Proteomes" id="UP000611629"/>
    </source>
</evidence>
<gene>
    <name evidence="2" type="ORF">HZF24_08965</name>
</gene>
<keyword evidence="1" id="KW-0812">Transmembrane</keyword>
<organism evidence="2 3">
    <name type="scientific">Sedimentibacter hydroxybenzoicus DSM 7310</name>
    <dbReference type="NCBI Taxonomy" id="1123245"/>
    <lineage>
        <taxon>Bacteria</taxon>
        <taxon>Bacillati</taxon>
        <taxon>Bacillota</taxon>
        <taxon>Tissierellia</taxon>
        <taxon>Sedimentibacter</taxon>
    </lineage>
</organism>
<comment type="caution">
    <text evidence="2">The sequence shown here is derived from an EMBL/GenBank/DDBJ whole genome shotgun (WGS) entry which is preliminary data.</text>
</comment>